<dbReference type="CDD" id="cd16964">
    <property type="entry name" value="YqgF"/>
    <property type="match status" value="1"/>
</dbReference>
<reference evidence="7 8" key="1">
    <citation type="journal article" date="2021" name="Sci. Rep.">
        <title>The distribution of antibiotic resistance genes in chicken gut microbiota commensals.</title>
        <authorList>
            <person name="Juricova H."/>
            <person name="Matiasovicova J."/>
            <person name="Kubasova T."/>
            <person name="Cejkova D."/>
            <person name="Rychlik I."/>
        </authorList>
    </citation>
    <scope>NUCLEOTIDE SEQUENCE [LARGE SCALE GENOMIC DNA]</scope>
    <source>
        <strain evidence="7 8">An564</strain>
    </source>
</reference>
<dbReference type="Proteomes" id="UP000724149">
    <property type="component" value="Unassembled WGS sequence"/>
</dbReference>
<dbReference type="InterPro" id="IPR037027">
    <property type="entry name" value="YqgF/RNaseH-like_dom_sf"/>
</dbReference>
<feature type="domain" description="YqgF/RNase H-like" evidence="6">
    <location>
        <begin position="1"/>
        <end position="101"/>
    </location>
</feature>
<dbReference type="PANTHER" id="PTHR33317">
    <property type="entry name" value="POLYNUCLEOTIDYL TRANSFERASE, RIBONUCLEASE H-LIKE SUPERFAMILY PROTEIN"/>
    <property type="match status" value="1"/>
</dbReference>
<comment type="function">
    <text evidence="5">Could be a nuclease involved in processing of the 5'-end of pre-16S rRNA.</text>
</comment>
<protein>
    <recommendedName>
        <fullName evidence="5">Putative pre-16S rRNA nuclease</fullName>
        <ecNumber evidence="5">3.1.-.-</ecNumber>
    </recommendedName>
</protein>
<evidence type="ECO:0000313" key="8">
    <source>
        <dbReference type="Proteomes" id="UP000724149"/>
    </source>
</evidence>
<gene>
    <name evidence="7" type="primary">ruvX</name>
    <name evidence="7" type="ORF">H9X81_02205</name>
</gene>
<dbReference type="Gene3D" id="3.30.420.140">
    <property type="entry name" value="YqgF/RNase H-like domain"/>
    <property type="match status" value="1"/>
</dbReference>
<comment type="caution">
    <text evidence="7">The sequence shown here is derived from an EMBL/GenBank/DDBJ whole genome shotgun (WGS) entry which is preliminary data.</text>
</comment>
<dbReference type="HAMAP" id="MF_00651">
    <property type="entry name" value="Nuclease_YqgF"/>
    <property type="match status" value="1"/>
</dbReference>
<name>A0ABS2GK49_9FIRM</name>
<comment type="subcellular location">
    <subcellularLocation>
        <location evidence="5">Cytoplasm</location>
    </subcellularLocation>
</comment>
<keyword evidence="8" id="KW-1185">Reference proteome</keyword>
<dbReference type="InterPro" id="IPR006641">
    <property type="entry name" value="YqgF/RNaseH-like_dom"/>
</dbReference>
<evidence type="ECO:0000256" key="1">
    <source>
        <dbReference type="ARBA" id="ARBA00022490"/>
    </source>
</evidence>
<dbReference type="NCBIfam" id="TIGR00250">
    <property type="entry name" value="RNAse_H_YqgF"/>
    <property type="match status" value="1"/>
</dbReference>
<evidence type="ECO:0000256" key="4">
    <source>
        <dbReference type="ARBA" id="ARBA00022801"/>
    </source>
</evidence>
<dbReference type="EC" id="3.1.-.-" evidence="5"/>
<evidence type="ECO:0000256" key="2">
    <source>
        <dbReference type="ARBA" id="ARBA00022517"/>
    </source>
</evidence>
<evidence type="ECO:0000259" key="6">
    <source>
        <dbReference type="SMART" id="SM00732"/>
    </source>
</evidence>
<keyword evidence="2 5" id="KW-0690">Ribosome biogenesis</keyword>
<keyword evidence="3 5" id="KW-0540">Nuclease</keyword>
<comment type="similarity">
    <text evidence="5">Belongs to the YqgF HJR family.</text>
</comment>
<evidence type="ECO:0000256" key="5">
    <source>
        <dbReference type="HAMAP-Rule" id="MF_00651"/>
    </source>
</evidence>
<accession>A0ABS2GK49</accession>
<dbReference type="Pfam" id="PF03652">
    <property type="entry name" value="RuvX"/>
    <property type="match status" value="1"/>
</dbReference>
<keyword evidence="1 5" id="KW-0963">Cytoplasm</keyword>
<proteinExistence type="inferred from homology"/>
<dbReference type="InterPro" id="IPR005227">
    <property type="entry name" value="YqgF"/>
</dbReference>
<dbReference type="InterPro" id="IPR012337">
    <property type="entry name" value="RNaseH-like_sf"/>
</dbReference>
<organism evidence="7 8">
    <name type="scientific">Hydrogenoanaerobacterium saccharovorans</name>
    <dbReference type="NCBI Taxonomy" id="474960"/>
    <lineage>
        <taxon>Bacteria</taxon>
        <taxon>Bacillati</taxon>
        <taxon>Bacillota</taxon>
        <taxon>Clostridia</taxon>
        <taxon>Eubacteriales</taxon>
        <taxon>Oscillospiraceae</taxon>
        <taxon>Hydrogenoanaerobacterium</taxon>
    </lineage>
</organism>
<sequence length="141" mass="15263">MKILAVDYGDARTGLAICDAGELLASPVGVIHSHRMDEVVQKAAEAAWEQRAERIVVGNPINMNGTRGPRSELCQEFAAKLGEASGLPVVLWDERSTTVTAISYLNATDTRGKKRKAVVDAVAATIILESYLAWRKNNPES</sequence>
<dbReference type="SMART" id="SM00732">
    <property type="entry name" value="YqgFc"/>
    <property type="match status" value="1"/>
</dbReference>
<dbReference type="PANTHER" id="PTHR33317:SF4">
    <property type="entry name" value="POLYNUCLEOTIDYL TRANSFERASE, RIBONUCLEASE H-LIKE SUPERFAMILY PROTEIN"/>
    <property type="match status" value="1"/>
</dbReference>
<dbReference type="RefSeq" id="WP_204719473.1">
    <property type="nucleotide sequence ID" value="NZ_JACSNR010000001.1"/>
</dbReference>
<keyword evidence="4 5" id="KW-0378">Hydrolase</keyword>
<dbReference type="EMBL" id="JACSNR010000001">
    <property type="protein sequence ID" value="MBM6922508.1"/>
    <property type="molecule type" value="Genomic_DNA"/>
</dbReference>
<evidence type="ECO:0000256" key="3">
    <source>
        <dbReference type="ARBA" id="ARBA00022722"/>
    </source>
</evidence>
<dbReference type="SUPFAM" id="SSF53098">
    <property type="entry name" value="Ribonuclease H-like"/>
    <property type="match status" value="1"/>
</dbReference>
<evidence type="ECO:0000313" key="7">
    <source>
        <dbReference type="EMBL" id="MBM6922508.1"/>
    </source>
</evidence>